<gene>
    <name evidence="1" type="ORF">ACFO3D_03695</name>
</gene>
<organism evidence="1 2">
    <name type="scientific">Virgibacillus kekensis</name>
    <dbReference type="NCBI Taxonomy" id="202261"/>
    <lineage>
        <taxon>Bacteria</taxon>
        <taxon>Bacillati</taxon>
        <taxon>Bacillota</taxon>
        <taxon>Bacilli</taxon>
        <taxon>Bacillales</taxon>
        <taxon>Bacillaceae</taxon>
        <taxon>Virgibacillus</taxon>
    </lineage>
</organism>
<evidence type="ECO:0000313" key="1">
    <source>
        <dbReference type="EMBL" id="MFC4557311.1"/>
    </source>
</evidence>
<dbReference type="Proteomes" id="UP001595989">
    <property type="component" value="Unassembled WGS sequence"/>
</dbReference>
<dbReference type="InterPro" id="IPR042088">
    <property type="entry name" value="OligoPept_F_C"/>
</dbReference>
<comment type="caution">
    <text evidence="1">The sequence shown here is derived from an EMBL/GenBank/DDBJ whole genome shotgun (WGS) entry which is preliminary data.</text>
</comment>
<accession>A0ABV9DEV2</accession>
<dbReference type="RefSeq" id="WP_390293255.1">
    <property type="nucleotide sequence ID" value="NZ_JBHSFU010000003.1"/>
</dbReference>
<proteinExistence type="predicted"/>
<name>A0ABV9DEV2_9BACI</name>
<dbReference type="SUPFAM" id="SSF55486">
    <property type="entry name" value="Metalloproteases ('zincins'), catalytic domain"/>
    <property type="match status" value="1"/>
</dbReference>
<evidence type="ECO:0000313" key="2">
    <source>
        <dbReference type="Proteomes" id="UP001595989"/>
    </source>
</evidence>
<sequence length="426" mass="50607">MYNNMDLRNYYDYLFYDDPLLCTFNHNNKVYKVYTDDLLSKLNSSDREVRRKTYVNMLKKFSSVKTHAAFTINLDYQLKNKIAHTNGFENHFEMLLQKSIFNIDTDTFSDESESIKELFKRTIDIRRKLLGYEYISYYDIYYLGDTKSNISYEDAKIILKNAFSIYGEEYLKILNQIFDDNWIHYENSRNKRLGARSFSSYNSHPYILMNWENDLESLFALAHEIGGAVAQYLSQQSKSILYSETSELKTEFTSFLNEITLMQHLSSNNYVFIEKDELNFKLLEILKDDYLVPFEYLTILNTLSSNANDYVLDEYNISRLYNDVITSYRSFENFHDLEINKYNWIKGHEGLLVEYNLHYIEAFILASSYSFKNFDKVLSLLKCGETISDLEFFKNIFDDELQFHKLNTKTLEKIDNSLNNLVKVIK</sequence>
<protein>
    <recommendedName>
        <fullName evidence="3">Oligoendopeptidase F</fullName>
    </recommendedName>
</protein>
<dbReference type="Gene3D" id="1.10.1370.20">
    <property type="entry name" value="Oligoendopeptidase f, C-terminal domain"/>
    <property type="match status" value="1"/>
</dbReference>
<dbReference type="EMBL" id="JBHSFU010000003">
    <property type="protein sequence ID" value="MFC4557311.1"/>
    <property type="molecule type" value="Genomic_DNA"/>
</dbReference>
<evidence type="ECO:0008006" key="3">
    <source>
        <dbReference type="Google" id="ProtNLM"/>
    </source>
</evidence>
<reference evidence="2" key="1">
    <citation type="journal article" date="2019" name="Int. J. Syst. Evol. Microbiol.">
        <title>The Global Catalogue of Microorganisms (GCM) 10K type strain sequencing project: providing services to taxonomists for standard genome sequencing and annotation.</title>
        <authorList>
            <consortium name="The Broad Institute Genomics Platform"/>
            <consortium name="The Broad Institute Genome Sequencing Center for Infectious Disease"/>
            <person name="Wu L."/>
            <person name="Ma J."/>
        </authorList>
    </citation>
    <scope>NUCLEOTIDE SEQUENCE [LARGE SCALE GENOMIC DNA]</scope>
    <source>
        <strain evidence="2">CGMCC 4.7426</strain>
    </source>
</reference>
<keyword evidence="2" id="KW-1185">Reference proteome</keyword>